<comment type="similarity">
    <text evidence="6 7">Belongs to the FliO/MopB family.</text>
</comment>
<feature type="chain" id="PRO_5010437764" description="Flagellar protein" evidence="9">
    <location>
        <begin position="19"/>
        <end position="136"/>
    </location>
</feature>
<evidence type="ECO:0000256" key="8">
    <source>
        <dbReference type="SAM" id="MobiDB-lite"/>
    </source>
</evidence>
<evidence type="ECO:0000256" key="4">
    <source>
        <dbReference type="ARBA" id="ARBA00023136"/>
    </source>
</evidence>
<dbReference type="EMBL" id="LMXI01000431">
    <property type="protein sequence ID" value="KRT57950.1"/>
    <property type="molecule type" value="Genomic_DNA"/>
</dbReference>
<reference evidence="12 13" key="1">
    <citation type="submission" date="2015-11" db="EMBL/GenBank/DDBJ databases">
        <title>The genome of Candidatus Endoriftia persephone in Ridgeia piscesae and population structure of the North Eastern Pacific vestimentiferan symbionts.</title>
        <authorList>
            <person name="Perez M."/>
            <person name="Juniper K.S."/>
        </authorList>
    </citation>
    <scope>NUCLEOTIDE SEQUENCE [LARGE SCALE GENOMIC DNA]</scope>
    <source>
        <strain evidence="11">Ind10</strain>
        <strain evidence="10">Ind11</strain>
    </source>
</reference>
<keyword evidence="5 7" id="KW-0975">Bacterial flagellum</keyword>
<evidence type="ECO:0000256" key="6">
    <source>
        <dbReference type="ARBA" id="ARBA00037937"/>
    </source>
</evidence>
<dbReference type="RefSeq" id="WP_057956527.1">
    <property type="nucleotide sequence ID" value="NZ_KQ556935.1"/>
</dbReference>
<dbReference type="STRING" id="54398.Ga0074115_12155"/>
<evidence type="ECO:0000256" key="2">
    <source>
        <dbReference type="ARBA" id="ARBA00022692"/>
    </source>
</evidence>
<dbReference type="GO" id="GO:0044781">
    <property type="term" value="P:bacterial-type flagellum organization"/>
    <property type="evidence" value="ECO:0007669"/>
    <property type="project" value="UniProtKB-UniRule"/>
</dbReference>
<evidence type="ECO:0000313" key="13">
    <source>
        <dbReference type="Proteomes" id="UP000051634"/>
    </source>
</evidence>
<dbReference type="NCBIfam" id="TIGR03500">
    <property type="entry name" value="FliO_TIGR"/>
    <property type="match status" value="1"/>
</dbReference>
<keyword evidence="2 7" id="KW-0812">Transmembrane</keyword>
<dbReference type="PATRIC" id="fig|54398.3.peg.2329"/>
<proteinExistence type="inferred from homology"/>
<comment type="caution">
    <text evidence="11">The sequence shown here is derived from an EMBL/GenBank/DDBJ whole genome shotgun (WGS) entry which is preliminary data.</text>
</comment>
<dbReference type="PANTHER" id="PTHR38766">
    <property type="entry name" value="FLAGELLAR PROTEIN FLIO"/>
    <property type="match status" value="1"/>
</dbReference>
<dbReference type="GO" id="GO:0009425">
    <property type="term" value="C:bacterial-type flagellum basal body"/>
    <property type="evidence" value="ECO:0007669"/>
    <property type="project" value="UniProtKB-SubCell"/>
</dbReference>
<dbReference type="PANTHER" id="PTHR38766:SF1">
    <property type="entry name" value="FLAGELLAR PROTEIN FLIO"/>
    <property type="match status" value="1"/>
</dbReference>
<dbReference type="AlphaFoldDB" id="A0A0T5Z634"/>
<dbReference type="Pfam" id="PF04347">
    <property type="entry name" value="FliO"/>
    <property type="match status" value="1"/>
</dbReference>
<feature type="signal peptide" evidence="9">
    <location>
        <begin position="1"/>
        <end position="18"/>
    </location>
</feature>
<evidence type="ECO:0000313" key="12">
    <source>
        <dbReference type="Proteomes" id="UP000051276"/>
    </source>
</evidence>
<keyword evidence="4 7" id="KW-0472">Membrane</keyword>
<keyword evidence="11" id="KW-0966">Cell projection</keyword>
<keyword evidence="11" id="KW-0282">Flagellum</keyword>
<feature type="compositionally biased region" description="Basic and acidic residues" evidence="8">
    <location>
        <begin position="124"/>
        <end position="136"/>
    </location>
</feature>
<name>A0A0T5Z634_9GAMM</name>
<comment type="subcellular location">
    <subcellularLocation>
        <location evidence="7">Cell membrane</location>
    </subcellularLocation>
    <subcellularLocation>
        <location evidence="7">Bacterial flagellum basal body</location>
    </subcellularLocation>
</comment>
<evidence type="ECO:0000256" key="7">
    <source>
        <dbReference type="RuleBase" id="RU362064"/>
    </source>
</evidence>
<keyword evidence="1 7" id="KW-1003">Cell membrane</keyword>
<feature type="region of interest" description="Disordered" evidence="8">
    <location>
        <begin position="116"/>
        <end position="136"/>
    </location>
</feature>
<protein>
    <recommendedName>
        <fullName evidence="7">Flagellar protein</fullName>
    </recommendedName>
</protein>
<keyword evidence="11" id="KW-0969">Cilium</keyword>
<dbReference type="EMBL" id="LDXT01000076">
    <property type="protein sequence ID" value="KRT55633.1"/>
    <property type="molecule type" value="Genomic_DNA"/>
</dbReference>
<dbReference type="Proteomes" id="UP000051634">
    <property type="component" value="Unassembled WGS sequence"/>
</dbReference>
<evidence type="ECO:0000256" key="9">
    <source>
        <dbReference type="SAM" id="SignalP"/>
    </source>
</evidence>
<dbReference type="InterPro" id="IPR052205">
    <property type="entry name" value="FliO/MopB"/>
</dbReference>
<sequence>MIRLSAIPLFLCSLLATAAEAPGGKVGGAMLEPMSATQLLETAGGLLLVLLLIFGAAWLLKRYGQLPSGSKGLVRVVGGASLGPRERVVVVEVEGVRLLLGVAPGRVERLHLLSSSGEKGGQPFEKELSKAVEEQS</sequence>
<organism evidence="11 12">
    <name type="scientific">endosymbiont of Ridgeia piscesae</name>
    <dbReference type="NCBI Taxonomy" id="54398"/>
    <lineage>
        <taxon>Bacteria</taxon>
        <taxon>Pseudomonadati</taxon>
        <taxon>Pseudomonadota</taxon>
        <taxon>Gammaproteobacteria</taxon>
        <taxon>sulfur-oxidizing symbionts</taxon>
    </lineage>
</organism>
<keyword evidence="9" id="KW-0732">Signal</keyword>
<dbReference type="Proteomes" id="UP000051276">
    <property type="component" value="Unassembled WGS sequence"/>
</dbReference>
<evidence type="ECO:0000313" key="10">
    <source>
        <dbReference type="EMBL" id="KRT55633.1"/>
    </source>
</evidence>
<dbReference type="GO" id="GO:0005886">
    <property type="term" value="C:plasma membrane"/>
    <property type="evidence" value="ECO:0007669"/>
    <property type="project" value="UniProtKB-SubCell"/>
</dbReference>
<evidence type="ECO:0000313" key="11">
    <source>
        <dbReference type="EMBL" id="KRT57950.1"/>
    </source>
</evidence>
<gene>
    <name evidence="10" type="ORF">Ga0074115_12155</name>
    <name evidence="11" type="ORF">Ga0076813_12635</name>
</gene>
<keyword evidence="3 7" id="KW-1133">Transmembrane helix</keyword>
<feature type="transmembrane region" description="Helical" evidence="7">
    <location>
        <begin position="42"/>
        <end position="60"/>
    </location>
</feature>
<evidence type="ECO:0000256" key="3">
    <source>
        <dbReference type="ARBA" id="ARBA00022989"/>
    </source>
</evidence>
<evidence type="ECO:0000256" key="5">
    <source>
        <dbReference type="ARBA" id="ARBA00023143"/>
    </source>
</evidence>
<accession>A0A0T5Z634</accession>
<dbReference type="InterPro" id="IPR022781">
    <property type="entry name" value="Flagellar_biosynth_FliO"/>
</dbReference>
<evidence type="ECO:0000256" key="1">
    <source>
        <dbReference type="ARBA" id="ARBA00022475"/>
    </source>
</evidence>
<keyword evidence="13" id="KW-1185">Reference proteome</keyword>